<evidence type="ECO:0000256" key="1">
    <source>
        <dbReference type="ARBA" id="ARBA00022714"/>
    </source>
</evidence>
<feature type="domain" description="[2Fe-2S]-binding" evidence="5">
    <location>
        <begin position="6"/>
        <end position="73"/>
    </location>
</feature>
<dbReference type="EC" id="1.-.-.-" evidence="6"/>
<evidence type="ECO:0000256" key="4">
    <source>
        <dbReference type="ARBA" id="ARBA00023014"/>
    </source>
</evidence>
<dbReference type="InterPro" id="IPR051452">
    <property type="entry name" value="Diverse_Oxidoreductases"/>
</dbReference>
<keyword evidence="3" id="KW-0408">Iron</keyword>
<dbReference type="SUPFAM" id="SSF47741">
    <property type="entry name" value="CO dehydrogenase ISP C-domain like"/>
    <property type="match status" value="1"/>
</dbReference>
<reference evidence="6" key="1">
    <citation type="submission" date="2013-08" db="EMBL/GenBank/DDBJ databases">
        <authorList>
            <person name="Mendez C."/>
            <person name="Richter M."/>
            <person name="Ferrer M."/>
            <person name="Sanchez J."/>
        </authorList>
    </citation>
    <scope>NUCLEOTIDE SEQUENCE</scope>
</reference>
<dbReference type="GO" id="GO:0051537">
    <property type="term" value="F:2 iron, 2 sulfur cluster binding"/>
    <property type="evidence" value="ECO:0007669"/>
    <property type="project" value="UniProtKB-KW"/>
</dbReference>
<dbReference type="PANTHER" id="PTHR44379">
    <property type="entry name" value="OXIDOREDUCTASE WITH IRON-SULFUR SUBUNIT"/>
    <property type="match status" value="1"/>
</dbReference>
<name>T1BJV0_9ZZZZ</name>
<proteinExistence type="predicted"/>
<evidence type="ECO:0000256" key="3">
    <source>
        <dbReference type="ARBA" id="ARBA00023004"/>
    </source>
</evidence>
<gene>
    <name evidence="6" type="ORF">B1B_09768</name>
</gene>
<keyword evidence="6" id="KW-0560">Oxidoreductase</keyword>
<dbReference type="Pfam" id="PF01799">
    <property type="entry name" value="Fer2_2"/>
    <property type="match status" value="1"/>
</dbReference>
<keyword evidence="4" id="KW-0411">Iron-sulfur</keyword>
<feature type="non-terminal residue" evidence="6">
    <location>
        <position position="1"/>
    </location>
</feature>
<evidence type="ECO:0000259" key="5">
    <source>
        <dbReference type="Pfam" id="PF01799"/>
    </source>
</evidence>
<organism evidence="6">
    <name type="scientific">mine drainage metagenome</name>
    <dbReference type="NCBI Taxonomy" id="410659"/>
    <lineage>
        <taxon>unclassified sequences</taxon>
        <taxon>metagenomes</taxon>
        <taxon>ecological metagenomes</taxon>
    </lineage>
</organism>
<comment type="caution">
    <text evidence="6">The sequence shown here is derived from an EMBL/GenBank/DDBJ whole genome shotgun (WGS) entry which is preliminary data.</text>
</comment>
<evidence type="ECO:0000313" key="6">
    <source>
        <dbReference type="EMBL" id="EQD54260.1"/>
    </source>
</evidence>
<keyword evidence="1" id="KW-0001">2Fe-2S</keyword>
<dbReference type="EMBL" id="AUZY01006464">
    <property type="protein sequence ID" value="EQD54260.1"/>
    <property type="molecule type" value="Genomic_DNA"/>
</dbReference>
<sequence length="98" mass="10307">RAVSGTAEAETVQRAFVEAGAVQCGYCTPGFVMALVSLRRERRDGPPDLPTLASELGGNLCRCTGYYSIVRALAGILAVPIPPELPKSTFSVDPGRSP</sequence>
<dbReference type="InterPro" id="IPR002888">
    <property type="entry name" value="2Fe-2S-bd"/>
</dbReference>
<evidence type="ECO:0000256" key="2">
    <source>
        <dbReference type="ARBA" id="ARBA00022723"/>
    </source>
</evidence>
<keyword evidence="2" id="KW-0479">Metal-binding</keyword>
<reference evidence="6" key="2">
    <citation type="journal article" date="2014" name="ISME J.">
        <title>Microbial stratification in low pH oxic and suboxic macroscopic growths along an acid mine drainage.</title>
        <authorList>
            <person name="Mendez-Garcia C."/>
            <person name="Mesa V."/>
            <person name="Sprenger R.R."/>
            <person name="Richter M."/>
            <person name="Diez M.S."/>
            <person name="Solano J."/>
            <person name="Bargiela R."/>
            <person name="Golyshina O.V."/>
            <person name="Manteca A."/>
            <person name="Ramos J.L."/>
            <person name="Gallego J.R."/>
            <person name="Llorente I."/>
            <person name="Martins Dos Santos V.A."/>
            <person name="Jensen O.N."/>
            <person name="Pelaez A.I."/>
            <person name="Sanchez J."/>
            <person name="Ferrer M."/>
        </authorList>
    </citation>
    <scope>NUCLEOTIDE SEQUENCE</scope>
</reference>
<dbReference type="Gene3D" id="1.10.150.120">
    <property type="entry name" value="[2Fe-2S]-binding domain"/>
    <property type="match status" value="1"/>
</dbReference>
<protein>
    <submittedName>
        <fullName evidence="6">[2Fe-2S]-binding domain protein</fullName>
        <ecNumber evidence="6">1.-.-.-</ecNumber>
    </submittedName>
</protein>
<accession>T1BJV0</accession>
<dbReference type="GO" id="GO:0016491">
    <property type="term" value="F:oxidoreductase activity"/>
    <property type="evidence" value="ECO:0007669"/>
    <property type="project" value="UniProtKB-KW"/>
</dbReference>
<dbReference type="AlphaFoldDB" id="T1BJV0"/>
<dbReference type="GO" id="GO:0046872">
    <property type="term" value="F:metal ion binding"/>
    <property type="evidence" value="ECO:0007669"/>
    <property type="project" value="UniProtKB-KW"/>
</dbReference>
<dbReference type="PANTHER" id="PTHR44379:SF8">
    <property type="entry name" value="XANTHINE DEHYDROGENASE IRON-SULFUR-BINDING SUBUNIT XDHC-RELATED"/>
    <property type="match status" value="1"/>
</dbReference>
<dbReference type="InterPro" id="IPR036884">
    <property type="entry name" value="2Fe-2S-bd_dom_sf"/>
</dbReference>